<organism evidence="1 2">
    <name type="scientific">Nemania bipapillata</name>
    <dbReference type="NCBI Taxonomy" id="110536"/>
    <lineage>
        <taxon>Eukaryota</taxon>
        <taxon>Fungi</taxon>
        <taxon>Dikarya</taxon>
        <taxon>Ascomycota</taxon>
        <taxon>Pezizomycotina</taxon>
        <taxon>Sordariomycetes</taxon>
        <taxon>Xylariomycetidae</taxon>
        <taxon>Xylariales</taxon>
        <taxon>Xylariaceae</taxon>
        <taxon>Nemania</taxon>
    </lineage>
</organism>
<name>A0ACC2HUM6_9PEZI</name>
<dbReference type="Proteomes" id="UP001153334">
    <property type="component" value="Unassembled WGS sequence"/>
</dbReference>
<gene>
    <name evidence="1" type="ORF">ONZ43_g7049</name>
</gene>
<keyword evidence="2" id="KW-1185">Reference proteome</keyword>
<evidence type="ECO:0000313" key="1">
    <source>
        <dbReference type="EMBL" id="KAJ8106493.1"/>
    </source>
</evidence>
<reference evidence="1" key="1">
    <citation type="submission" date="2022-11" db="EMBL/GenBank/DDBJ databases">
        <title>Genome Sequence of Nemania bipapillata.</title>
        <authorList>
            <person name="Buettner E."/>
        </authorList>
    </citation>
    <scope>NUCLEOTIDE SEQUENCE</scope>
    <source>
        <strain evidence="1">CP14</strain>
    </source>
</reference>
<accession>A0ACC2HUM6</accession>
<evidence type="ECO:0000313" key="2">
    <source>
        <dbReference type="Proteomes" id="UP001153334"/>
    </source>
</evidence>
<comment type="caution">
    <text evidence="1">The sequence shown here is derived from an EMBL/GenBank/DDBJ whole genome shotgun (WGS) entry which is preliminary data.</text>
</comment>
<proteinExistence type="predicted"/>
<sequence>MASYVPGLASIASILAFAPSAFAGFATSQTNNIAVYWGQNSAGGATTQGRLKTYCTDNGIDVINISFLTAIKNPSTNFASADSSPTFRGLS</sequence>
<dbReference type="EMBL" id="JAPESX010002821">
    <property type="protein sequence ID" value="KAJ8106493.1"/>
    <property type="molecule type" value="Genomic_DNA"/>
</dbReference>
<protein>
    <submittedName>
        <fullName evidence="1">Uncharacterized protein</fullName>
    </submittedName>
</protein>